<dbReference type="PROSITE" id="PS50249">
    <property type="entry name" value="MPN"/>
    <property type="match status" value="1"/>
</dbReference>
<comment type="similarity">
    <text evidence="11">Belongs to the peptidase M67 family.</text>
</comment>
<dbReference type="GO" id="GO:0046872">
    <property type="term" value="F:metal ion binding"/>
    <property type="evidence" value="ECO:0007669"/>
    <property type="project" value="UniProtKB-KW"/>
</dbReference>
<dbReference type="InterPro" id="IPR011989">
    <property type="entry name" value="ARM-like"/>
</dbReference>
<reference evidence="14" key="1">
    <citation type="submission" date="2018-08" db="EMBL/GenBank/DDBJ databases">
        <authorList>
            <person name="Cornetti L."/>
        </authorList>
    </citation>
    <scope>NUCLEOTIDE SEQUENCE</scope>
    <source>
        <strain evidence="14">FI-BAL1-1</strain>
    </source>
</reference>
<evidence type="ECO:0000256" key="6">
    <source>
        <dbReference type="ARBA" id="ARBA00022801"/>
    </source>
</evidence>
<keyword evidence="9" id="KW-0482">Metalloprotease</keyword>
<evidence type="ECO:0000313" key="14">
    <source>
        <dbReference type="EMBL" id="SVE69660.1"/>
    </source>
</evidence>
<evidence type="ECO:0000256" key="10">
    <source>
        <dbReference type="ARBA" id="ARBA00023136"/>
    </source>
</evidence>
<evidence type="ECO:0000256" key="11">
    <source>
        <dbReference type="ARBA" id="ARBA00061577"/>
    </source>
</evidence>
<evidence type="ECO:0000256" key="1">
    <source>
        <dbReference type="ARBA" id="ARBA00004308"/>
    </source>
</evidence>
<dbReference type="InterPro" id="IPR016024">
    <property type="entry name" value="ARM-type_fold"/>
</dbReference>
<dbReference type="SUPFAM" id="SSF102712">
    <property type="entry name" value="JAB1/MPN domain"/>
    <property type="match status" value="1"/>
</dbReference>
<evidence type="ECO:0000256" key="12">
    <source>
        <dbReference type="SAM" id="MobiDB-lite"/>
    </source>
</evidence>
<evidence type="ECO:0000256" key="8">
    <source>
        <dbReference type="ARBA" id="ARBA00022927"/>
    </source>
</evidence>
<dbReference type="PANTHER" id="PTHR11134">
    <property type="entry name" value="ADAPTOR COMPLEX SUBUNIT BETA FAMILY MEMBER"/>
    <property type="match status" value="1"/>
</dbReference>
<evidence type="ECO:0000256" key="7">
    <source>
        <dbReference type="ARBA" id="ARBA00022833"/>
    </source>
</evidence>
<gene>
    <name evidence="14" type="primary">EOG090X020Z</name>
</gene>
<feature type="domain" description="MPN" evidence="13">
    <location>
        <begin position="148"/>
        <end position="280"/>
    </location>
</feature>
<dbReference type="Gene3D" id="3.40.140.10">
    <property type="entry name" value="Cytidine Deaminase, domain 2"/>
    <property type="match status" value="1"/>
</dbReference>
<sequence length="613" mass="69145">MMMQKAWLRRSKLKMLSQQDNTDCNDDEELNEKKSKTAGGFTGRGITLQMLVEDNILQAKEGSMSLEYMMAKYSLLKCRKSSLPRVLGLCAVKKLLIQIKNTVAAGLLDHQQLVKHETLGNRPTIEDPNLLVETISFASVGKLQPFLISLHTAALITIDVHCSLTRSEVVGYLAGSWDMNSNTLTIKKAFPCLSRLADEKRGQTIEVKIAQAMEAAELSLVGWYHSHPAAHPTPSVQDIDSQLEYQLKLKGTGDQGYRPCVGMISSPYFREEENQATPITCYWVSPPTEARPMELGKPMAMQYNVVYDSSVKEEVIPKIDACLKFYKDALDRINFDDNWTDEVTILEKLKSMINQKRSKDSLKLEAMKRIIGNVVSKNIEVKKLVYVYLVRYAEEQQDLALLSISTFQRALKDPNQLIRASALRVLSSIRVPVIVPIMMLAIRDSVSDMSPYVRKTAAHAIPKLYDLDPEQKDELVMVIEKLLSDQTTLVVGSAVMAFEQVCPERTDLIHKNYRKLCSVLVDIEEWGQVIIIGMLTRYARTQFTDPNIGGRDASASSSKEKPFYGESDDENAMKDDKKEVDLDSDHRLLLRNTKPLLQSRNASVLKVQETFII</sequence>
<keyword evidence="10" id="KW-0472">Membrane</keyword>
<keyword evidence="7" id="KW-0862">Zinc</keyword>
<protein>
    <submittedName>
        <fullName evidence="14">EOG090X020Z</fullName>
    </submittedName>
</protein>
<dbReference type="Gene3D" id="1.25.10.10">
    <property type="entry name" value="Leucine-rich Repeat Variant"/>
    <property type="match status" value="1"/>
</dbReference>
<dbReference type="FunFam" id="3.40.140.10:FF:000053">
    <property type="entry name" value="MPN domain-containing protein CG4751"/>
    <property type="match status" value="1"/>
</dbReference>
<evidence type="ECO:0000256" key="9">
    <source>
        <dbReference type="ARBA" id="ARBA00023049"/>
    </source>
</evidence>
<accession>A0A4Y7LLE5</accession>
<keyword evidence="5" id="KW-0479">Metal-binding</keyword>
<proteinExistence type="evidence at transcript level"/>
<dbReference type="GO" id="GO:0006886">
    <property type="term" value="P:intracellular protein transport"/>
    <property type="evidence" value="ECO:0007669"/>
    <property type="project" value="InterPro"/>
</dbReference>
<dbReference type="GO" id="GO:0008237">
    <property type="term" value="F:metallopeptidase activity"/>
    <property type="evidence" value="ECO:0007669"/>
    <property type="project" value="UniProtKB-KW"/>
</dbReference>
<dbReference type="Pfam" id="PF01398">
    <property type="entry name" value="JAB"/>
    <property type="match status" value="1"/>
</dbReference>
<keyword evidence="8" id="KW-0653">Protein transport</keyword>
<dbReference type="CDD" id="cd08067">
    <property type="entry name" value="MPN_2A_DUB"/>
    <property type="match status" value="1"/>
</dbReference>
<dbReference type="EMBL" id="LR000041">
    <property type="protein sequence ID" value="SVE69660.1"/>
    <property type="molecule type" value="mRNA"/>
</dbReference>
<comment type="similarity">
    <text evidence="2">Belongs to the adaptor complexes large subunit family.</text>
</comment>
<dbReference type="GO" id="GO:0006508">
    <property type="term" value="P:proteolysis"/>
    <property type="evidence" value="ECO:0007669"/>
    <property type="project" value="UniProtKB-KW"/>
</dbReference>
<feature type="region of interest" description="Disordered" evidence="12">
    <location>
        <begin position="546"/>
        <end position="578"/>
    </location>
</feature>
<keyword evidence="6" id="KW-0378">Hydrolase</keyword>
<dbReference type="InterPro" id="IPR000555">
    <property type="entry name" value="JAMM/MPN+_dom"/>
</dbReference>
<organism evidence="14">
    <name type="scientific">Eubosmina coregoni</name>
    <dbReference type="NCBI Taxonomy" id="186181"/>
    <lineage>
        <taxon>Eukaryota</taxon>
        <taxon>Metazoa</taxon>
        <taxon>Ecdysozoa</taxon>
        <taxon>Arthropoda</taxon>
        <taxon>Crustacea</taxon>
        <taxon>Branchiopoda</taxon>
        <taxon>Diplostraca</taxon>
        <taxon>Cladocera</taxon>
        <taxon>Anomopoda</taxon>
        <taxon>Bosminidae</taxon>
        <taxon>Eubosmina</taxon>
    </lineage>
</organism>
<dbReference type="InterPro" id="IPR026739">
    <property type="entry name" value="AP_beta"/>
</dbReference>
<evidence type="ECO:0000256" key="2">
    <source>
        <dbReference type="ARBA" id="ARBA00006613"/>
    </source>
</evidence>
<dbReference type="SUPFAM" id="SSF48371">
    <property type="entry name" value="ARM repeat"/>
    <property type="match status" value="1"/>
</dbReference>
<dbReference type="GO" id="GO:0030117">
    <property type="term" value="C:membrane coat"/>
    <property type="evidence" value="ECO:0007669"/>
    <property type="project" value="InterPro"/>
</dbReference>
<dbReference type="InterPro" id="IPR002553">
    <property type="entry name" value="Clathrin/coatomer_adapt-like_N"/>
</dbReference>
<dbReference type="AlphaFoldDB" id="A0A4Y7LLE5"/>
<dbReference type="GO" id="GO:0012505">
    <property type="term" value="C:endomembrane system"/>
    <property type="evidence" value="ECO:0007669"/>
    <property type="project" value="UniProtKB-SubCell"/>
</dbReference>
<comment type="subcellular location">
    <subcellularLocation>
        <location evidence="1">Endomembrane system</location>
    </subcellularLocation>
</comment>
<dbReference type="Pfam" id="PF01602">
    <property type="entry name" value="Adaptin_N"/>
    <property type="match status" value="1"/>
</dbReference>
<evidence type="ECO:0000259" key="13">
    <source>
        <dbReference type="PROSITE" id="PS50249"/>
    </source>
</evidence>
<keyword evidence="3" id="KW-0813">Transport</keyword>
<name>A0A4Y7LLE5_9CRUS</name>
<evidence type="ECO:0000256" key="4">
    <source>
        <dbReference type="ARBA" id="ARBA00022670"/>
    </source>
</evidence>
<dbReference type="GO" id="GO:0016192">
    <property type="term" value="P:vesicle-mediated transport"/>
    <property type="evidence" value="ECO:0007669"/>
    <property type="project" value="InterPro"/>
</dbReference>
<evidence type="ECO:0000256" key="5">
    <source>
        <dbReference type="ARBA" id="ARBA00022723"/>
    </source>
</evidence>
<dbReference type="InterPro" id="IPR037518">
    <property type="entry name" value="MPN"/>
</dbReference>
<evidence type="ECO:0000256" key="3">
    <source>
        <dbReference type="ARBA" id="ARBA00022448"/>
    </source>
</evidence>
<keyword evidence="4" id="KW-0645">Protease</keyword>